<sequence>MAEINGSEASQKARQEALDKGREVMSVDDDGNIVIDKKDSDGVTRTTIVKRKVDS</sequence>
<dbReference type="AlphaFoldDB" id="Q2SKY9"/>
<feature type="compositionally biased region" description="Basic and acidic residues" evidence="1">
    <location>
        <begin position="11"/>
        <end position="25"/>
    </location>
</feature>
<gene>
    <name evidence="2" type="ordered locus">HCH_01847</name>
</gene>
<reference evidence="2 3" key="1">
    <citation type="journal article" date="2005" name="Nucleic Acids Res.">
        <title>Genomic blueprint of Hahella chejuensis, a marine microbe producing an algicidal agent.</title>
        <authorList>
            <person name="Jeong H."/>
            <person name="Yim J.H."/>
            <person name="Lee C."/>
            <person name="Choi S.-H."/>
            <person name="Park Y.K."/>
            <person name="Yoon S.H."/>
            <person name="Hur C.-G."/>
            <person name="Kang H.-Y."/>
            <person name="Kim D."/>
            <person name="Lee H.H."/>
            <person name="Park K.H."/>
            <person name="Park S.-H."/>
            <person name="Park H.-S."/>
            <person name="Lee H.K."/>
            <person name="Oh T.K."/>
            <person name="Kim J.F."/>
        </authorList>
    </citation>
    <scope>NUCLEOTIDE SEQUENCE [LARGE SCALE GENOMIC DNA]</scope>
    <source>
        <strain evidence="2 3">KCTC 2396</strain>
    </source>
</reference>
<proteinExistence type="predicted"/>
<dbReference type="STRING" id="349521.HCH_01847"/>
<accession>Q2SKY9</accession>
<keyword evidence="3" id="KW-1185">Reference proteome</keyword>
<dbReference type="EMBL" id="CP000155">
    <property type="protein sequence ID" value="ABC28685.1"/>
    <property type="molecule type" value="Genomic_DNA"/>
</dbReference>
<evidence type="ECO:0000256" key="1">
    <source>
        <dbReference type="SAM" id="MobiDB-lite"/>
    </source>
</evidence>
<evidence type="ECO:0000313" key="2">
    <source>
        <dbReference type="EMBL" id="ABC28685.1"/>
    </source>
</evidence>
<protein>
    <submittedName>
        <fullName evidence="2">Uncharacterized protein</fullName>
    </submittedName>
</protein>
<organism evidence="2 3">
    <name type="scientific">Hahella chejuensis (strain KCTC 2396)</name>
    <dbReference type="NCBI Taxonomy" id="349521"/>
    <lineage>
        <taxon>Bacteria</taxon>
        <taxon>Pseudomonadati</taxon>
        <taxon>Pseudomonadota</taxon>
        <taxon>Gammaproteobacteria</taxon>
        <taxon>Oceanospirillales</taxon>
        <taxon>Hahellaceae</taxon>
        <taxon>Hahella</taxon>
    </lineage>
</organism>
<evidence type="ECO:0000313" key="3">
    <source>
        <dbReference type="Proteomes" id="UP000000238"/>
    </source>
</evidence>
<dbReference type="KEGG" id="hch:HCH_01847"/>
<dbReference type="HOGENOM" id="CLU_3025972_0_0_6"/>
<dbReference type="Proteomes" id="UP000000238">
    <property type="component" value="Chromosome"/>
</dbReference>
<feature type="region of interest" description="Disordered" evidence="1">
    <location>
        <begin position="1"/>
        <end position="25"/>
    </location>
</feature>
<name>Q2SKY9_HAHCH</name>